<dbReference type="InterPro" id="IPR000270">
    <property type="entry name" value="PB1_dom"/>
</dbReference>
<dbReference type="SUPFAM" id="SSF54277">
    <property type="entry name" value="CAD &amp; PB1 domains"/>
    <property type="match status" value="1"/>
</dbReference>
<sequence>MRSPFFPSSNLSITFAFKVEDKMSLMHRFTFYVQSLTYLMTAIIQRMGGDIDCNNLPQKLYEDDDCDKVILALDEDLVIAADLAKHLSWKVFVQAYIQHTLTKDINSIAN</sequence>
<name>A0A6J5XG57_PRUAR</name>
<gene>
    <name evidence="2" type="ORF">ORAREDHAP_LOCUS31276</name>
</gene>
<evidence type="ECO:0000313" key="2">
    <source>
        <dbReference type="EMBL" id="CAB4309868.1"/>
    </source>
</evidence>
<keyword evidence="3" id="KW-1185">Reference proteome</keyword>
<dbReference type="Proteomes" id="UP000507245">
    <property type="component" value="Unassembled WGS sequence"/>
</dbReference>
<evidence type="ECO:0000313" key="3">
    <source>
        <dbReference type="Proteomes" id="UP000507245"/>
    </source>
</evidence>
<reference evidence="3" key="1">
    <citation type="journal article" date="2020" name="Genome Biol.">
        <title>Gamete binning: chromosome-level and haplotype-resolved genome assembly enabled by high-throughput single-cell sequencing of gamete genomes.</title>
        <authorList>
            <person name="Campoy J.A."/>
            <person name="Sun H."/>
            <person name="Goel M."/>
            <person name="Jiao W.-B."/>
            <person name="Folz-Donahue K."/>
            <person name="Wang N."/>
            <person name="Rubio M."/>
            <person name="Liu C."/>
            <person name="Kukat C."/>
            <person name="Ruiz D."/>
            <person name="Huettel B."/>
            <person name="Schneeberger K."/>
        </authorList>
    </citation>
    <scope>NUCLEOTIDE SEQUENCE [LARGE SCALE GENOMIC DNA]</scope>
    <source>
        <strain evidence="3">cv. Rojo Pasion</strain>
    </source>
</reference>
<organism evidence="2 3">
    <name type="scientific">Prunus armeniaca</name>
    <name type="common">Apricot</name>
    <name type="synonym">Armeniaca vulgaris</name>
    <dbReference type="NCBI Taxonomy" id="36596"/>
    <lineage>
        <taxon>Eukaryota</taxon>
        <taxon>Viridiplantae</taxon>
        <taxon>Streptophyta</taxon>
        <taxon>Embryophyta</taxon>
        <taxon>Tracheophyta</taxon>
        <taxon>Spermatophyta</taxon>
        <taxon>Magnoliopsida</taxon>
        <taxon>eudicotyledons</taxon>
        <taxon>Gunneridae</taxon>
        <taxon>Pentapetalae</taxon>
        <taxon>rosids</taxon>
        <taxon>fabids</taxon>
        <taxon>Rosales</taxon>
        <taxon>Rosaceae</taxon>
        <taxon>Amygdaloideae</taxon>
        <taxon>Amygdaleae</taxon>
        <taxon>Prunus</taxon>
    </lineage>
</organism>
<proteinExistence type="predicted"/>
<dbReference type="EMBL" id="CAEKKB010000005">
    <property type="protein sequence ID" value="CAB4309868.1"/>
    <property type="molecule type" value="Genomic_DNA"/>
</dbReference>
<protein>
    <recommendedName>
        <fullName evidence="1">PB1 domain-containing protein</fullName>
    </recommendedName>
</protein>
<evidence type="ECO:0000259" key="1">
    <source>
        <dbReference type="Pfam" id="PF00564"/>
    </source>
</evidence>
<dbReference type="OrthoDB" id="1743637at2759"/>
<dbReference type="Pfam" id="PF00564">
    <property type="entry name" value="PB1"/>
    <property type="match status" value="1"/>
</dbReference>
<dbReference type="AlphaFoldDB" id="A0A6J5XG57"/>
<accession>A0A6J5XG57</accession>
<feature type="domain" description="PB1" evidence="1">
    <location>
        <begin position="15"/>
        <end position="94"/>
    </location>
</feature>